<dbReference type="InterPro" id="IPR025562">
    <property type="entry name" value="Tae4"/>
</dbReference>
<evidence type="ECO:0000313" key="2">
    <source>
        <dbReference type="Proteomes" id="UP000085678"/>
    </source>
</evidence>
<accession>A0A1S3IYP9</accession>
<sequence length="236" mass="27656">MGWKLTWIVPFWSVFIAMANSLQLPKFEDLKAHYPGYRHYGGKYSDTELYTLIGRQTKHWRHNTSSLRLSYTLNTIGGRHAVVNHLPTYTVQKNETIRGKDNHRYIFRAIASGPFLAAKYESPVILRLHSGGPDVIAKFLMGKQGIVRLLTFRERTLHADGHMALWDCDHFHQIKDFSRSHHIIAVELWQTPDSHCPVKKQTHKKHPRVHINSTTYKFRSKTRPKHHFKHRAHSRQ</sequence>
<dbReference type="AlphaFoldDB" id="A0A1S3IYP9"/>
<evidence type="ECO:0000313" key="3">
    <source>
        <dbReference type="RefSeq" id="XP_013403138.1"/>
    </source>
</evidence>
<organism evidence="2 3">
    <name type="scientific">Lingula anatina</name>
    <name type="common">Brachiopod</name>
    <name type="synonym">Lingula unguis</name>
    <dbReference type="NCBI Taxonomy" id="7574"/>
    <lineage>
        <taxon>Eukaryota</taxon>
        <taxon>Metazoa</taxon>
        <taxon>Spiralia</taxon>
        <taxon>Lophotrochozoa</taxon>
        <taxon>Brachiopoda</taxon>
        <taxon>Linguliformea</taxon>
        <taxon>Lingulata</taxon>
        <taxon>Lingulida</taxon>
        <taxon>Linguloidea</taxon>
        <taxon>Lingulidae</taxon>
        <taxon>Lingula</taxon>
    </lineage>
</organism>
<reference evidence="3" key="1">
    <citation type="submission" date="2025-08" db="UniProtKB">
        <authorList>
            <consortium name="RefSeq"/>
        </authorList>
    </citation>
    <scope>IDENTIFICATION</scope>
    <source>
        <tissue evidence="3">Gonads</tissue>
    </source>
</reference>
<dbReference type="KEGG" id="lak:106168566"/>
<dbReference type="InParanoid" id="A0A1S3IYP9"/>
<evidence type="ECO:0000256" key="1">
    <source>
        <dbReference type="SAM" id="SignalP"/>
    </source>
</evidence>
<dbReference type="RefSeq" id="XP_013403138.1">
    <property type="nucleotide sequence ID" value="XM_013547684.1"/>
</dbReference>
<protein>
    <submittedName>
        <fullName evidence="3">Uncharacterized protein LOC106168566</fullName>
    </submittedName>
</protein>
<dbReference type="Pfam" id="PF14113">
    <property type="entry name" value="Tae4"/>
    <property type="match status" value="1"/>
</dbReference>
<dbReference type="OrthoDB" id="6281827at2759"/>
<feature type="chain" id="PRO_5010331766" evidence="1">
    <location>
        <begin position="22"/>
        <end position="236"/>
    </location>
</feature>
<gene>
    <name evidence="3" type="primary">LOC106168566</name>
</gene>
<proteinExistence type="predicted"/>
<feature type="signal peptide" evidence="1">
    <location>
        <begin position="1"/>
        <end position="21"/>
    </location>
</feature>
<dbReference type="Gene3D" id="3.90.1720.70">
    <property type="match status" value="1"/>
</dbReference>
<dbReference type="Proteomes" id="UP000085678">
    <property type="component" value="Unplaced"/>
</dbReference>
<dbReference type="GeneID" id="106168566"/>
<keyword evidence="2" id="KW-1185">Reference proteome</keyword>
<name>A0A1S3IYP9_LINAN</name>
<keyword evidence="1" id="KW-0732">Signal</keyword>